<protein>
    <submittedName>
        <fullName evidence="1">Uncharacterized protein</fullName>
    </submittedName>
</protein>
<dbReference type="Proteomes" id="UP001497623">
    <property type="component" value="Unassembled WGS sequence"/>
</dbReference>
<dbReference type="EMBL" id="CAXKWB010016992">
    <property type="protein sequence ID" value="CAL4117629.1"/>
    <property type="molecule type" value="Genomic_DNA"/>
</dbReference>
<evidence type="ECO:0000313" key="2">
    <source>
        <dbReference type="Proteomes" id="UP001497623"/>
    </source>
</evidence>
<organism evidence="1 2">
    <name type="scientific">Meganyctiphanes norvegica</name>
    <name type="common">Northern krill</name>
    <name type="synonym">Thysanopoda norvegica</name>
    <dbReference type="NCBI Taxonomy" id="48144"/>
    <lineage>
        <taxon>Eukaryota</taxon>
        <taxon>Metazoa</taxon>
        <taxon>Ecdysozoa</taxon>
        <taxon>Arthropoda</taxon>
        <taxon>Crustacea</taxon>
        <taxon>Multicrustacea</taxon>
        <taxon>Malacostraca</taxon>
        <taxon>Eumalacostraca</taxon>
        <taxon>Eucarida</taxon>
        <taxon>Euphausiacea</taxon>
        <taxon>Euphausiidae</taxon>
        <taxon>Meganyctiphanes</taxon>
    </lineage>
</organism>
<reference evidence="1 2" key="1">
    <citation type="submission" date="2024-05" db="EMBL/GenBank/DDBJ databases">
        <authorList>
            <person name="Wallberg A."/>
        </authorList>
    </citation>
    <scope>NUCLEOTIDE SEQUENCE [LARGE SCALE GENOMIC DNA]</scope>
</reference>
<name>A0AAV2R6P5_MEGNR</name>
<keyword evidence="2" id="KW-1185">Reference proteome</keyword>
<comment type="caution">
    <text evidence="1">The sequence shown here is derived from an EMBL/GenBank/DDBJ whole genome shotgun (WGS) entry which is preliminary data.</text>
</comment>
<dbReference type="AlphaFoldDB" id="A0AAV2R6P5"/>
<gene>
    <name evidence="1" type="ORF">MNOR_LOCUS21247</name>
</gene>
<evidence type="ECO:0000313" key="1">
    <source>
        <dbReference type="EMBL" id="CAL4117629.1"/>
    </source>
</evidence>
<accession>A0AAV2R6P5</accession>
<proteinExistence type="predicted"/>
<sequence length="205" mass="24795">MSHKAMKIMSRKAIKKQQFFRECCTIEDLTKEDLILRGLTQKEILEITQCIKFWIWFYKWAKFENPDDKDYICVMVPTKYLWHSMCEDDRRLYIAGHPIVGPRQEYNIYLSLLNNEAKRKKFESLLAYVRFLKLTFLEDDGTYGEYPYHLVSKAEQSHAKCWVHMKPNFMRKWDICIELATPESKHVWVVPEREHINIDYYHSNL</sequence>